<organism evidence="2 3">
    <name type="scientific">Riccia fluitans</name>
    <dbReference type="NCBI Taxonomy" id="41844"/>
    <lineage>
        <taxon>Eukaryota</taxon>
        <taxon>Viridiplantae</taxon>
        <taxon>Streptophyta</taxon>
        <taxon>Embryophyta</taxon>
        <taxon>Marchantiophyta</taxon>
        <taxon>Marchantiopsida</taxon>
        <taxon>Marchantiidae</taxon>
        <taxon>Marchantiales</taxon>
        <taxon>Ricciaceae</taxon>
        <taxon>Riccia</taxon>
    </lineage>
</organism>
<proteinExistence type="predicted"/>
<dbReference type="EMBL" id="JBHFFA010000003">
    <property type="protein sequence ID" value="KAL2635262.1"/>
    <property type="molecule type" value="Genomic_DNA"/>
</dbReference>
<accession>A0ABD1YZW9</accession>
<name>A0ABD1YZW9_9MARC</name>
<evidence type="ECO:0000313" key="2">
    <source>
        <dbReference type="EMBL" id="KAL2635262.1"/>
    </source>
</evidence>
<reference evidence="2 3" key="1">
    <citation type="submission" date="2024-09" db="EMBL/GenBank/DDBJ databases">
        <title>Chromosome-scale assembly of Riccia fluitans.</title>
        <authorList>
            <person name="Paukszto L."/>
            <person name="Sawicki J."/>
            <person name="Karawczyk K."/>
            <person name="Piernik-Szablinska J."/>
            <person name="Szczecinska M."/>
            <person name="Mazdziarz M."/>
        </authorList>
    </citation>
    <scope>NUCLEOTIDE SEQUENCE [LARGE SCALE GENOMIC DNA]</scope>
    <source>
        <strain evidence="2">Rf_01</strain>
        <tissue evidence="2">Aerial parts of the thallus</tissue>
    </source>
</reference>
<sequence length="132" mass="15066">MGVRPWVGGKFPIFVPKTKGRSGLLRKKKLSKVLMNETNHAGRTAWRGEERRAEALGESSSTRKNLSRTLDELLHTRLKQHHDPFLTIGKEFVSRENTLDMSLRRLLDGRGGEERGESSSSFTSSRYVHIYL</sequence>
<feature type="compositionally biased region" description="Basic and acidic residues" evidence="1">
    <location>
        <begin position="46"/>
        <end position="55"/>
    </location>
</feature>
<gene>
    <name evidence="2" type="ORF">R1flu_006741</name>
</gene>
<dbReference type="AlphaFoldDB" id="A0ABD1YZW9"/>
<keyword evidence="3" id="KW-1185">Reference proteome</keyword>
<evidence type="ECO:0000256" key="1">
    <source>
        <dbReference type="SAM" id="MobiDB-lite"/>
    </source>
</evidence>
<comment type="caution">
    <text evidence="2">The sequence shown here is derived from an EMBL/GenBank/DDBJ whole genome shotgun (WGS) entry which is preliminary data.</text>
</comment>
<dbReference type="Proteomes" id="UP001605036">
    <property type="component" value="Unassembled WGS sequence"/>
</dbReference>
<evidence type="ECO:0000313" key="3">
    <source>
        <dbReference type="Proteomes" id="UP001605036"/>
    </source>
</evidence>
<protein>
    <submittedName>
        <fullName evidence="2">Uncharacterized protein</fullName>
    </submittedName>
</protein>
<feature type="region of interest" description="Disordered" evidence="1">
    <location>
        <begin position="44"/>
        <end position="63"/>
    </location>
</feature>